<organism evidence="1 2">
    <name type="scientific">Pendulispora brunnea</name>
    <dbReference type="NCBI Taxonomy" id="2905690"/>
    <lineage>
        <taxon>Bacteria</taxon>
        <taxon>Pseudomonadati</taxon>
        <taxon>Myxococcota</taxon>
        <taxon>Myxococcia</taxon>
        <taxon>Myxococcales</taxon>
        <taxon>Sorangiineae</taxon>
        <taxon>Pendulisporaceae</taxon>
        <taxon>Pendulispora</taxon>
    </lineage>
</organism>
<dbReference type="InterPro" id="IPR011989">
    <property type="entry name" value="ARM-like"/>
</dbReference>
<protein>
    <submittedName>
        <fullName evidence="1">Uncharacterized protein</fullName>
    </submittedName>
</protein>
<keyword evidence="2" id="KW-1185">Reference proteome</keyword>
<evidence type="ECO:0000313" key="2">
    <source>
        <dbReference type="Proteomes" id="UP001379533"/>
    </source>
</evidence>
<dbReference type="RefSeq" id="WP_394843261.1">
    <property type="nucleotide sequence ID" value="NZ_CP089982.1"/>
</dbReference>
<dbReference type="Proteomes" id="UP001379533">
    <property type="component" value="Chromosome"/>
</dbReference>
<gene>
    <name evidence="1" type="ORF">LZC95_40200</name>
</gene>
<reference evidence="1 2" key="1">
    <citation type="submission" date="2021-12" db="EMBL/GenBank/DDBJ databases">
        <title>Discovery of the Pendulisporaceae a myxobacterial family with distinct sporulation behavior and unique specialized metabolism.</title>
        <authorList>
            <person name="Garcia R."/>
            <person name="Popoff A."/>
            <person name="Bader C.D."/>
            <person name="Loehr J."/>
            <person name="Walesch S."/>
            <person name="Walt C."/>
            <person name="Boldt J."/>
            <person name="Bunk B."/>
            <person name="Haeckl F.J.F.P.J."/>
            <person name="Gunesch A.P."/>
            <person name="Birkelbach J."/>
            <person name="Nuebel U."/>
            <person name="Pietschmann T."/>
            <person name="Bach T."/>
            <person name="Mueller R."/>
        </authorList>
    </citation>
    <scope>NUCLEOTIDE SEQUENCE [LARGE SCALE GENOMIC DNA]</scope>
    <source>
        <strain evidence="1 2">MSr12523</strain>
    </source>
</reference>
<proteinExistence type="predicted"/>
<sequence>MSNKSRTIVLGLSTRIAAGLVRGVLPVLPLVAVSAASTMLVACADENDPKTWVKRLDDPAQRSPAVRRLAQFFEDTMTKTNKNREAPEVTELLNVIVEPMTKVYTAGNLDDKTRRELIKSLADMRDSRAAPAMAKAFNDYEPGKNEEDVKFASQWTSGVASQGKLTDQALIDSLWTCFAKFQPSQSKSKSYNLVADLHDAVLDVKHPSYGPKATEKLAAAVDANSPESAMDQIQFWQKTAVQVIKELKYAQAVKPLVKVLLTPTKAELRPTVNAALMVIPVEAEKTLLGALQGTDPELAKLANDVPDKLGPAILADAISWISRPGSRAPLLAALEKADNDTNRTVIAQSLTRFPPDNGIRDAFMGAYRKLSSTSKLKTPDEPFARPVLVQVSSAFYDPTLTDWVLREVSGSKGDEGASMQAKGLEAALKLMDKGRGRAVGEMVTKYWTKEEKELFNGALNITEKCGNDAKCYAAVFDEPVASTPTGRMKAIKAARMAATYGREDTKKALLQKIDKIKDGQSRLALAEAIDYLSPKGDTAAAEALDKVVAGDIASGNKDLIAGDDAVVKVANRLRARALP</sequence>
<dbReference type="Gene3D" id="1.25.10.10">
    <property type="entry name" value="Leucine-rich Repeat Variant"/>
    <property type="match status" value="1"/>
</dbReference>
<evidence type="ECO:0000313" key="1">
    <source>
        <dbReference type="EMBL" id="WXA92657.1"/>
    </source>
</evidence>
<accession>A0ABZ2K1P9</accession>
<dbReference type="EMBL" id="CP089982">
    <property type="protein sequence ID" value="WXA92657.1"/>
    <property type="molecule type" value="Genomic_DNA"/>
</dbReference>
<name>A0ABZ2K1P9_9BACT</name>